<gene>
    <name evidence="1" type="ORF">DPMN_098383</name>
</gene>
<sequence length="78" mass="8828">MSFSSQSSGSFCPMWVRRRTERLWRSINLHTHPREALNVSVPSIPLASFLASKPSSMVETEIPCRRRSLTKSSSLFSS</sequence>
<dbReference type="AlphaFoldDB" id="A0A9D4LDL0"/>
<proteinExistence type="predicted"/>
<accession>A0A9D4LDL0</accession>
<organism evidence="1 2">
    <name type="scientific">Dreissena polymorpha</name>
    <name type="common">Zebra mussel</name>
    <name type="synonym">Mytilus polymorpha</name>
    <dbReference type="NCBI Taxonomy" id="45954"/>
    <lineage>
        <taxon>Eukaryota</taxon>
        <taxon>Metazoa</taxon>
        <taxon>Spiralia</taxon>
        <taxon>Lophotrochozoa</taxon>
        <taxon>Mollusca</taxon>
        <taxon>Bivalvia</taxon>
        <taxon>Autobranchia</taxon>
        <taxon>Heteroconchia</taxon>
        <taxon>Euheterodonta</taxon>
        <taxon>Imparidentia</taxon>
        <taxon>Neoheterodontei</taxon>
        <taxon>Myida</taxon>
        <taxon>Dreissenoidea</taxon>
        <taxon>Dreissenidae</taxon>
        <taxon>Dreissena</taxon>
    </lineage>
</organism>
<reference evidence="1" key="1">
    <citation type="journal article" date="2019" name="bioRxiv">
        <title>The Genome of the Zebra Mussel, Dreissena polymorpha: A Resource for Invasive Species Research.</title>
        <authorList>
            <person name="McCartney M.A."/>
            <person name="Auch B."/>
            <person name="Kono T."/>
            <person name="Mallez S."/>
            <person name="Zhang Y."/>
            <person name="Obille A."/>
            <person name="Becker A."/>
            <person name="Abrahante J.E."/>
            <person name="Garbe J."/>
            <person name="Badalamenti J.P."/>
            <person name="Herman A."/>
            <person name="Mangelson H."/>
            <person name="Liachko I."/>
            <person name="Sullivan S."/>
            <person name="Sone E.D."/>
            <person name="Koren S."/>
            <person name="Silverstein K.A.T."/>
            <person name="Beckman K.B."/>
            <person name="Gohl D.M."/>
        </authorList>
    </citation>
    <scope>NUCLEOTIDE SEQUENCE</scope>
    <source>
        <strain evidence="1">Duluth1</strain>
        <tissue evidence="1">Whole animal</tissue>
    </source>
</reference>
<dbReference type="EMBL" id="JAIWYP010000003">
    <property type="protein sequence ID" value="KAH3855813.1"/>
    <property type="molecule type" value="Genomic_DNA"/>
</dbReference>
<keyword evidence="2" id="KW-1185">Reference proteome</keyword>
<comment type="caution">
    <text evidence="1">The sequence shown here is derived from an EMBL/GenBank/DDBJ whole genome shotgun (WGS) entry which is preliminary data.</text>
</comment>
<dbReference type="Proteomes" id="UP000828390">
    <property type="component" value="Unassembled WGS sequence"/>
</dbReference>
<evidence type="ECO:0000313" key="2">
    <source>
        <dbReference type="Proteomes" id="UP000828390"/>
    </source>
</evidence>
<evidence type="ECO:0000313" key="1">
    <source>
        <dbReference type="EMBL" id="KAH3855813.1"/>
    </source>
</evidence>
<reference evidence="1" key="2">
    <citation type="submission" date="2020-11" db="EMBL/GenBank/DDBJ databases">
        <authorList>
            <person name="McCartney M.A."/>
            <person name="Auch B."/>
            <person name="Kono T."/>
            <person name="Mallez S."/>
            <person name="Becker A."/>
            <person name="Gohl D.M."/>
            <person name="Silverstein K.A.T."/>
            <person name="Koren S."/>
            <person name="Bechman K.B."/>
            <person name="Herman A."/>
            <person name="Abrahante J.E."/>
            <person name="Garbe J."/>
        </authorList>
    </citation>
    <scope>NUCLEOTIDE SEQUENCE</scope>
    <source>
        <strain evidence="1">Duluth1</strain>
        <tissue evidence="1">Whole animal</tissue>
    </source>
</reference>
<protein>
    <submittedName>
        <fullName evidence="1">Uncharacterized protein</fullName>
    </submittedName>
</protein>
<name>A0A9D4LDL0_DREPO</name>